<dbReference type="Pfam" id="PF00850">
    <property type="entry name" value="Hist_deacetyl"/>
    <property type="match status" value="1"/>
</dbReference>
<sequence>MTIAFITHYDCTLHRVATHHPEVPERLAAIDDRMLASGLSMLLRHYDAPLVTRDQLLRVHAEDYIDWVEASAPGADGMVCLDDGDTVMTEHTLQAARRAAGAVVLAVDLVMGGEAKSAFCSVRPPGHHAERARAMGFCIFNNIAVGAAHALERHGLERVAVVDFDVHHGNGTEEIFRNEPRVIFCSTFQHPFYPFTGTEVDTDHIVGVPLARGTTGTEFREAVAEHWLPALEAFRPQLMMISAGFDAHREEDMADFMLIEDDYAWVTRKLREIALRHGEGRVVSCLEGGYALSSLGRSACVHVDALIGP</sequence>
<protein>
    <submittedName>
        <fullName evidence="3">Acetoin utilization deacetylase AcuC</fullName>
    </submittedName>
</protein>
<dbReference type="InterPro" id="IPR023801">
    <property type="entry name" value="His_deacetylse_dom"/>
</dbReference>
<dbReference type="PANTHER" id="PTHR10625:SF10">
    <property type="entry name" value="HISTONE DEACETYLASE HDAC1"/>
    <property type="match status" value="1"/>
</dbReference>
<evidence type="ECO:0000256" key="1">
    <source>
        <dbReference type="ARBA" id="ARBA00005947"/>
    </source>
</evidence>
<comment type="similarity">
    <text evidence="1">Belongs to the histone deacetylase family.</text>
</comment>
<feature type="domain" description="Histone deacetylase" evidence="2">
    <location>
        <begin position="20"/>
        <end position="306"/>
    </location>
</feature>
<dbReference type="AlphaFoldDB" id="A0A1H9D365"/>
<dbReference type="GO" id="GO:0040029">
    <property type="term" value="P:epigenetic regulation of gene expression"/>
    <property type="evidence" value="ECO:0007669"/>
    <property type="project" value="TreeGrafter"/>
</dbReference>
<organism evidence="3 4">
    <name type="scientific">Ectothiorhodospira magna</name>
    <dbReference type="NCBI Taxonomy" id="867345"/>
    <lineage>
        <taxon>Bacteria</taxon>
        <taxon>Pseudomonadati</taxon>
        <taxon>Pseudomonadota</taxon>
        <taxon>Gammaproteobacteria</taxon>
        <taxon>Chromatiales</taxon>
        <taxon>Ectothiorhodospiraceae</taxon>
        <taxon>Ectothiorhodospira</taxon>
    </lineage>
</organism>
<dbReference type="EMBL" id="FOFO01000016">
    <property type="protein sequence ID" value="SEQ07797.1"/>
    <property type="molecule type" value="Genomic_DNA"/>
</dbReference>
<dbReference type="CDD" id="cd11599">
    <property type="entry name" value="HDAC_classII_2"/>
    <property type="match status" value="1"/>
</dbReference>
<evidence type="ECO:0000313" key="4">
    <source>
        <dbReference type="Proteomes" id="UP000199496"/>
    </source>
</evidence>
<dbReference type="Gene3D" id="3.40.800.20">
    <property type="entry name" value="Histone deacetylase domain"/>
    <property type="match status" value="1"/>
</dbReference>
<dbReference type="GO" id="GO:0004407">
    <property type="term" value="F:histone deacetylase activity"/>
    <property type="evidence" value="ECO:0007669"/>
    <property type="project" value="TreeGrafter"/>
</dbReference>
<evidence type="ECO:0000313" key="3">
    <source>
        <dbReference type="EMBL" id="SEQ07797.1"/>
    </source>
</evidence>
<name>A0A1H9D365_9GAMM</name>
<dbReference type="PRINTS" id="PR01270">
    <property type="entry name" value="HDASUPER"/>
</dbReference>
<proteinExistence type="inferred from homology"/>
<accession>A0A1H9D365</accession>
<dbReference type="STRING" id="867345.SAMN05421693_1164"/>
<dbReference type="PANTHER" id="PTHR10625">
    <property type="entry name" value="HISTONE DEACETYLASE HDAC1-RELATED"/>
    <property type="match status" value="1"/>
</dbReference>
<dbReference type="OrthoDB" id="9808367at2"/>
<gene>
    <name evidence="3" type="ORF">SAMN05421693_1164</name>
</gene>
<dbReference type="InterPro" id="IPR023696">
    <property type="entry name" value="Ureohydrolase_dom_sf"/>
</dbReference>
<dbReference type="InterPro" id="IPR037138">
    <property type="entry name" value="His_deacetylse_dom_sf"/>
</dbReference>
<reference evidence="3 4" key="1">
    <citation type="submission" date="2016-10" db="EMBL/GenBank/DDBJ databases">
        <authorList>
            <person name="de Groot N.N."/>
        </authorList>
    </citation>
    <scope>NUCLEOTIDE SEQUENCE [LARGE SCALE GENOMIC DNA]</scope>
    <source>
        <strain evidence="3 4">B7-7</strain>
    </source>
</reference>
<dbReference type="RefSeq" id="WP_090207029.1">
    <property type="nucleotide sequence ID" value="NZ_FOFO01000016.1"/>
</dbReference>
<dbReference type="InterPro" id="IPR000286">
    <property type="entry name" value="HDACs"/>
</dbReference>
<dbReference type="Proteomes" id="UP000199496">
    <property type="component" value="Unassembled WGS sequence"/>
</dbReference>
<keyword evidence="4" id="KW-1185">Reference proteome</keyword>
<dbReference type="SUPFAM" id="SSF52768">
    <property type="entry name" value="Arginase/deacetylase"/>
    <property type="match status" value="1"/>
</dbReference>
<evidence type="ECO:0000259" key="2">
    <source>
        <dbReference type="Pfam" id="PF00850"/>
    </source>
</evidence>